<feature type="signal peptide" evidence="1">
    <location>
        <begin position="1"/>
        <end position="25"/>
    </location>
</feature>
<dbReference type="InterPro" id="IPR035940">
    <property type="entry name" value="CAP_sf"/>
</dbReference>
<feature type="domain" description="SCP" evidence="2">
    <location>
        <begin position="55"/>
        <end position="169"/>
    </location>
</feature>
<dbReference type="InterPro" id="IPR014044">
    <property type="entry name" value="CAP_dom"/>
</dbReference>
<feature type="chain" id="PRO_5046784891" description="SCP domain-containing protein" evidence="1">
    <location>
        <begin position="26"/>
        <end position="204"/>
    </location>
</feature>
<proteinExistence type="predicted"/>
<dbReference type="SUPFAM" id="SSF55797">
    <property type="entry name" value="PR-1-like"/>
    <property type="match status" value="1"/>
</dbReference>
<dbReference type="RefSeq" id="WP_266278547.1">
    <property type="nucleotide sequence ID" value="NZ_JAPKNF010000001.1"/>
</dbReference>
<dbReference type="Gene3D" id="3.40.33.10">
    <property type="entry name" value="CAP"/>
    <property type="match status" value="1"/>
</dbReference>
<evidence type="ECO:0000259" key="2">
    <source>
        <dbReference type="Pfam" id="PF00188"/>
    </source>
</evidence>
<sequence length="204" mass="20848">MKTSLRRAAPLIAAASLIVLLAACAKEPEAPRSPVFYDRLDAAGATVSPEAAASMISGYRATRGLSAVVADPVLNKLAADQARAMAAVDQVGHNVKGGGSFEKRLAASGFDAGVAVENVGAGYRTLAEAFSGWRDSPSHNANMLKAGVTRLGIGTAYAPKSKYKVYWSLILAKPYEPPPAAAAAAPLPADGRTVVSIGGAVVSQ</sequence>
<accession>A0ABU0M8I2</accession>
<protein>
    <recommendedName>
        <fullName evidence="2">SCP domain-containing protein</fullName>
    </recommendedName>
</protein>
<dbReference type="PANTHER" id="PTHR31157:SF1">
    <property type="entry name" value="SCP DOMAIN-CONTAINING PROTEIN"/>
    <property type="match status" value="1"/>
</dbReference>
<dbReference type="Proteomes" id="UP001223743">
    <property type="component" value="Unassembled WGS sequence"/>
</dbReference>
<dbReference type="Pfam" id="PF00188">
    <property type="entry name" value="CAP"/>
    <property type="match status" value="1"/>
</dbReference>
<reference evidence="3 4" key="1">
    <citation type="submission" date="2023-07" db="EMBL/GenBank/DDBJ databases">
        <title>Genomic Encyclopedia of Type Strains, Phase IV (KMG-IV): sequencing the most valuable type-strain genomes for metagenomic binning, comparative biology and taxonomic classification.</title>
        <authorList>
            <person name="Goeker M."/>
        </authorList>
    </citation>
    <scope>NUCLEOTIDE SEQUENCE [LARGE SCALE GENOMIC DNA]</scope>
    <source>
        <strain evidence="3 4">B1-1</strain>
    </source>
</reference>
<gene>
    <name evidence="3" type="ORF">QO015_002898</name>
</gene>
<name>A0ABU0M8I2_9HYPH</name>
<evidence type="ECO:0000313" key="4">
    <source>
        <dbReference type="Proteomes" id="UP001223743"/>
    </source>
</evidence>
<comment type="caution">
    <text evidence="3">The sequence shown here is derived from an EMBL/GenBank/DDBJ whole genome shotgun (WGS) entry which is preliminary data.</text>
</comment>
<organism evidence="3 4">
    <name type="scientific">Kaistia geumhonensis</name>
    <dbReference type="NCBI Taxonomy" id="410839"/>
    <lineage>
        <taxon>Bacteria</taxon>
        <taxon>Pseudomonadati</taxon>
        <taxon>Pseudomonadota</taxon>
        <taxon>Alphaproteobacteria</taxon>
        <taxon>Hyphomicrobiales</taxon>
        <taxon>Kaistiaceae</taxon>
        <taxon>Kaistia</taxon>
    </lineage>
</organism>
<evidence type="ECO:0000256" key="1">
    <source>
        <dbReference type="SAM" id="SignalP"/>
    </source>
</evidence>
<dbReference type="CDD" id="cd05379">
    <property type="entry name" value="CAP_bacterial"/>
    <property type="match status" value="1"/>
</dbReference>
<keyword evidence="1" id="KW-0732">Signal</keyword>
<dbReference type="EMBL" id="JAUSWJ010000001">
    <property type="protein sequence ID" value="MDQ0517285.1"/>
    <property type="molecule type" value="Genomic_DNA"/>
</dbReference>
<dbReference type="PROSITE" id="PS51257">
    <property type="entry name" value="PROKAR_LIPOPROTEIN"/>
    <property type="match status" value="1"/>
</dbReference>
<evidence type="ECO:0000313" key="3">
    <source>
        <dbReference type="EMBL" id="MDQ0517285.1"/>
    </source>
</evidence>
<dbReference type="PANTHER" id="PTHR31157">
    <property type="entry name" value="SCP DOMAIN-CONTAINING PROTEIN"/>
    <property type="match status" value="1"/>
</dbReference>
<keyword evidence="4" id="KW-1185">Reference proteome</keyword>